<evidence type="ECO:0000256" key="1">
    <source>
        <dbReference type="SAM" id="Phobius"/>
    </source>
</evidence>
<proteinExistence type="predicted"/>
<organism evidence="2 3">
    <name type="scientific">Streptomyces globisporus</name>
    <dbReference type="NCBI Taxonomy" id="1908"/>
    <lineage>
        <taxon>Bacteria</taxon>
        <taxon>Bacillati</taxon>
        <taxon>Actinomycetota</taxon>
        <taxon>Actinomycetes</taxon>
        <taxon>Kitasatosporales</taxon>
        <taxon>Streptomycetaceae</taxon>
        <taxon>Streptomyces</taxon>
    </lineage>
</organism>
<keyword evidence="1" id="KW-1133">Transmembrane helix</keyword>
<feature type="transmembrane region" description="Helical" evidence="1">
    <location>
        <begin position="31"/>
        <end position="51"/>
    </location>
</feature>
<sequence>MRRIAGWCVLALIPLTFVALAALAGQLAELAAGTAIGAFLAVAAIVGVRLVDHKPRN</sequence>
<keyword evidence="1" id="KW-0472">Membrane</keyword>
<evidence type="ECO:0000313" key="3">
    <source>
        <dbReference type="Proteomes" id="UP001154015"/>
    </source>
</evidence>
<accession>A0ABM9H765</accession>
<evidence type="ECO:0000313" key="2">
    <source>
        <dbReference type="EMBL" id="CAH9419503.1"/>
    </source>
</evidence>
<dbReference type="Proteomes" id="UP001154015">
    <property type="component" value="Unassembled WGS sequence"/>
</dbReference>
<gene>
    <name evidence="2" type="ORF">SGL43_06558</name>
</gene>
<comment type="caution">
    <text evidence="2">The sequence shown here is derived from an EMBL/GenBank/DDBJ whole genome shotgun (WGS) entry which is preliminary data.</text>
</comment>
<protein>
    <submittedName>
        <fullName evidence="2">Uncharacterized protein</fullName>
    </submittedName>
</protein>
<keyword evidence="1" id="KW-0812">Transmembrane</keyword>
<dbReference type="EMBL" id="CAKXYP010000025">
    <property type="protein sequence ID" value="CAH9419503.1"/>
    <property type="molecule type" value="Genomic_DNA"/>
</dbReference>
<reference evidence="2" key="1">
    <citation type="submission" date="2022-03" db="EMBL/GenBank/DDBJ databases">
        <authorList>
            <person name="Leyn A S."/>
        </authorList>
    </citation>
    <scope>NUCLEOTIDE SEQUENCE</scope>
    <source>
        <strain evidence="2">Streptomyces globisporus 4-3</strain>
    </source>
</reference>
<keyword evidence="3" id="KW-1185">Reference proteome</keyword>
<name>A0ABM9H765_STRGL</name>